<comment type="subcellular location">
    <subcellularLocation>
        <location evidence="1 14">Cell outer membrane</location>
        <topology evidence="1 14">Multi-pass membrane protein</topology>
    </subcellularLocation>
</comment>
<reference evidence="21" key="1">
    <citation type="submission" date="2016-10" db="EMBL/GenBank/DDBJ databases">
        <authorList>
            <person name="Varghese N."/>
            <person name="Submissions S."/>
        </authorList>
    </citation>
    <scope>NUCLEOTIDE SEQUENCE [LARGE SCALE GENOMIC DNA]</scope>
    <source>
        <strain evidence="21">CGMCC 1.6474</strain>
    </source>
</reference>
<evidence type="ECO:0000256" key="5">
    <source>
        <dbReference type="ARBA" id="ARBA00022496"/>
    </source>
</evidence>
<evidence type="ECO:0000256" key="15">
    <source>
        <dbReference type="RuleBase" id="RU003357"/>
    </source>
</evidence>
<evidence type="ECO:0000256" key="13">
    <source>
        <dbReference type="ARBA" id="ARBA00023237"/>
    </source>
</evidence>
<keyword evidence="5" id="KW-0410">Iron transport</keyword>
<keyword evidence="21" id="KW-1185">Reference proteome</keyword>
<dbReference type="PANTHER" id="PTHR32552:SF68">
    <property type="entry name" value="FERRICHROME OUTER MEMBRANE TRANSPORTER_PHAGE RECEPTOR"/>
    <property type="match status" value="1"/>
</dbReference>
<evidence type="ECO:0000313" key="20">
    <source>
        <dbReference type="EMBL" id="SFL26843.1"/>
    </source>
</evidence>
<dbReference type="STRING" id="414703.SAMN04488125_111166"/>
<dbReference type="Gene3D" id="2.40.170.20">
    <property type="entry name" value="TonB-dependent receptor, beta-barrel domain"/>
    <property type="match status" value="1"/>
</dbReference>
<dbReference type="InterPro" id="IPR010105">
    <property type="entry name" value="TonB_sidphr_rcpt"/>
</dbReference>
<keyword evidence="6 14" id="KW-0812">Transmembrane</keyword>
<dbReference type="GO" id="GO:0015891">
    <property type="term" value="P:siderophore transport"/>
    <property type="evidence" value="ECO:0007669"/>
    <property type="project" value="InterPro"/>
</dbReference>
<evidence type="ECO:0000256" key="12">
    <source>
        <dbReference type="ARBA" id="ARBA00023170"/>
    </source>
</evidence>
<dbReference type="CDD" id="cd01347">
    <property type="entry name" value="ligand_gated_channel"/>
    <property type="match status" value="1"/>
</dbReference>
<evidence type="ECO:0000256" key="6">
    <source>
        <dbReference type="ARBA" id="ARBA00022692"/>
    </source>
</evidence>
<evidence type="ECO:0000256" key="2">
    <source>
        <dbReference type="ARBA" id="ARBA00009810"/>
    </source>
</evidence>
<evidence type="ECO:0000256" key="17">
    <source>
        <dbReference type="SAM" id="SignalP"/>
    </source>
</evidence>
<evidence type="ECO:0000259" key="18">
    <source>
        <dbReference type="Pfam" id="PF00593"/>
    </source>
</evidence>
<evidence type="ECO:0000256" key="10">
    <source>
        <dbReference type="ARBA" id="ARBA00023077"/>
    </source>
</evidence>
<feature type="domain" description="TonB-dependent receptor-like beta-barrel" evidence="18">
    <location>
        <begin position="265"/>
        <end position="710"/>
    </location>
</feature>
<dbReference type="InterPro" id="IPR036942">
    <property type="entry name" value="Beta-barrel_TonB_sf"/>
</dbReference>
<comment type="similarity">
    <text evidence="2 14 15">Belongs to the TonB-dependent receptor family.</text>
</comment>
<gene>
    <name evidence="20" type="ORF">SAMN04488125_111166</name>
</gene>
<evidence type="ECO:0000256" key="11">
    <source>
        <dbReference type="ARBA" id="ARBA00023136"/>
    </source>
</evidence>
<evidence type="ECO:0000256" key="14">
    <source>
        <dbReference type="PROSITE-ProRule" id="PRU01360"/>
    </source>
</evidence>
<keyword evidence="7 17" id="KW-0732">Signal</keyword>
<evidence type="ECO:0000256" key="7">
    <source>
        <dbReference type="ARBA" id="ARBA00022729"/>
    </source>
</evidence>
<proteinExistence type="inferred from homology"/>
<dbReference type="SUPFAM" id="SSF56935">
    <property type="entry name" value="Porins"/>
    <property type="match status" value="1"/>
</dbReference>
<dbReference type="AlphaFoldDB" id="A0A1I4GBC3"/>
<keyword evidence="9" id="KW-0406">Ion transport</keyword>
<dbReference type="InterPro" id="IPR039426">
    <property type="entry name" value="TonB-dep_rcpt-like"/>
</dbReference>
<dbReference type="Pfam" id="PF00593">
    <property type="entry name" value="TonB_dep_Rec_b-barrel"/>
    <property type="match status" value="1"/>
</dbReference>
<keyword evidence="12" id="KW-0675">Receptor</keyword>
<dbReference type="GO" id="GO:0015344">
    <property type="term" value="F:siderophore uptake transmembrane transporter activity"/>
    <property type="evidence" value="ECO:0007669"/>
    <property type="project" value="TreeGrafter"/>
</dbReference>
<evidence type="ECO:0000256" key="8">
    <source>
        <dbReference type="ARBA" id="ARBA00023004"/>
    </source>
</evidence>
<feature type="compositionally biased region" description="Gly residues" evidence="16">
    <location>
        <begin position="39"/>
        <end position="52"/>
    </location>
</feature>
<feature type="signal peptide" evidence="17">
    <location>
        <begin position="1"/>
        <end position="25"/>
    </location>
</feature>
<evidence type="ECO:0000256" key="1">
    <source>
        <dbReference type="ARBA" id="ARBA00004571"/>
    </source>
</evidence>
<dbReference type="InterPro" id="IPR037066">
    <property type="entry name" value="Plug_dom_sf"/>
</dbReference>
<organism evidence="20 21">
    <name type="scientific">Methylorubrum salsuginis</name>
    <dbReference type="NCBI Taxonomy" id="414703"/>
    <lineage>
        <taxon>Bacteria</taxon>
        <taxon>Pseudomonadati</taxon>
        <taxon>Pseudomonadota</taxon>
        <taxon>Alphaproteobacteria</taxon>
        <taxon>Hyphomicrobiales</taxon>
        <taxon>Methylobacteriaceae</taxon>
        <taxon>Methylorubrum</taxon>
    </lineage>
</organism>
<evidence type="ECO:0000256" key="16">
    <source>
        <dbReference type="SAM" id="MobiDB-lite"/>
    </source>
</evidence>
<dbReference type="RefSeq" id="WP_114436000.1">
    <property type="nucleotide sequence ID" value="NZ_FOSV01000011.1"/>
</dbReference>
<dbReference type="EMBL" id="FOSV01000011">
    <property type="protein sequence ID" value="SFL26843.1"/>
    <property type="molecule type" value="Genomic_DNA"/>
</dbReference>
<accession>A0A1I4GBC3</accession>
<dbReference type="InterPro" id="IPR000531">
    <property type="entry name" value="Beta-barrel_TonB"/>
</dbReference>
<dbReference type="InterPro" id="IPR012910">
    <property type="entry name" value="Plug_dom"/>
</dbReference>
<feature type="region of interest" description="Disordered" evidence="16">
    <location>
        <begin position="35"/>
        <end position="74"/>
    </location>
</feature>
<dbReference type="OrthoDB" id="9760333at2"/>
<dbReference type="Pfam" id="PF07715">
    <property type="entry name" value="Plug"/>
    <property type="match status" value="1"/>
</dbReference>
<keyword evidence="13 14" id="KW-0998">Cell outer membrane</keyword>
<keyword evidence="4 14" id="KW-1134">Transmembrane beta strand</keyword>
<feature type="domain" description="TonB-dependent receptor plug" evidence="19">
    <location>
        <begin position="88"/>
        <end position="190"/>
    </location>
</feature>
<protein>
    <submittedName>
        <fullName evidence="20">Iron complex outermembrane recepter protein</fullName>
    </submittedName>
</protein>
<dbReference type="NCBIfam" id="TIGR01783">
    <property type="entry name" value="TonB-siderophor"/>
    <property type="match status" value="1"/>
</dbReference>
<dbReference type="GO" id="GO:0009279">
    <property type="term" value="C:cell outer membrane"/>
    <property type="evidence" value="ECO:0007669"/>
    <property type="project" value="UniProtKB-SubCell"/>
</dbReference>
<evidence type="ECO:0000256" key="3">
    <source>
        <dbReference type="ARBA" id="ARBA00022448"/>
    </source>
</evidence>
<keyword evidence="3 14" id="KW-0813">Transport</keyword>
<dbReference type="Gene3D" id="2.170.130.10">
    <property type="entry name" value="TonB-dependent receptor, plug domain"/>
    <property type="match status" value="1"/>
</dbReference>
<keyword evidence="11 14" id="KW-0472">Membrane</keyword>
<evidence type="ECO:0000256" key="4">
    <source>
        <dbReference type="ARBA" id="ARBA00022452"/>
    </source>
</evidence>
<keyword evidence="10 15" id="KW-0798">TonB box</keyword>
<dbReference type="Proteomes" id="UP000198804">
    <property type="component" value="Unassembled WGS sequence"/>
</dbReference>
<keyword evidence="8" id="KW-0408">Iron</keyword>
<evidence type="ECO:0000259" key="19">
    <source>
        <dbReference type="Pfam" id="PF07715"/>
    </source>
</evidence>
<dbReference type="GO" id="GO:0038023">
    <property type="term" value="F:signaling receptor activity"/>
    <property type="evidence" value="ECO:0007669"/>
    <property type="project" value="InterPro"/>
</dbReference>
<dbReference type="PROSITE" id="PS52016">
    <property type="entry name" value="TONB_DEPENDENT_REC_3"/>
    <property type="match status" value="1"/>
</dbReference>
<sequence>MTVLTAGSAAMLGAVGLVAPLGAMAQESTRLDEISVEGSGQGRGAGRPGGPGRNVVSVSGDPEAGGKGPVEGLVANTSTAGTKTAAPIIETPQSLTVIGRDRIETLQATSASEVFQYTPGINADTYGSNSRSDSYITIRGLPANFFQDNLRLPLTRPYGGYRVDPFMIERLEVLRGPSSVLYGQGGPGGTINYVSKRPTPVPFAMVDMQVGNFEQPRIGMDFGGALNGDGTLSYRMIGVGQNTQLNGGNPFTGQRIALAPSFAWKPDNQTSLIVFGSFLQDDTHIDSDFLPAQGTVLPNPNGRISRRLYTGNTSFDKQIRTQYAIGYEFEHRFNDAFAVRQNLRYATVSTGINTVYGAGINFDDPTFRTINRYAIGGKVGAKAFTLDNQLQADFFLGPTKHTVLVGVDYLNQYSFDQQNFRDGGLLDVFSGIGQPIAPGAPLLLQDERQTISQVGVYFQDQIKFFDRLVLTGGFRYDSAVNDFKDPVNADSSGVSKDSALSPRIGAVYLFDNGFAPYISYSESFSVNPGAGRFARDGDLVSSGPFRPSLGKQEEIGLRYKAPGLPILLSASAFDITQTNVVSTFGLLSYAQDLRSRGYEMEALVEFGNGFRAIGTYTLQDVRVIGSPDEPIEVGTRPTAVPDRIAALWGDYTFLTGDLRGLRLGAGLRYTGGSVGSISLTPIRVPEFFLVDLGVSYAYENWRFSLNIRNLADRKFISACGDPTSCFYGQERKVIVGARYTW</sequence>
<dbReference type="PANTHER" id="PTHR32552">
    <property type="entry name" value="FERRICHROME IRON RECEPTOR-RELATED"/>
    <property type="match status" value="1"/>
</dbReference>
<feature type="chain" id="PRO_5011470253" evidence="17">
    <location>
        <begin position="26"/>
        <end position="741"/>
    </location>
</feature>
<evidence type="ECO:0000313" key="21">
    <source>
        <dbReference type="Proteomes" id="UP000198804"/>
    </source>
</evidence>
<evidence type="ECO:0000256" key="9">
    <source>
        <dbReference type="ARBA" id="ARBA00023065"/>
    </source>
</evidence>
<name>A0A1I4GBC3_9HYPH</name>